<keyword evidence="1" id="KW-0732">Signal</keyword>
<feature type="chain" id="PRO_5009533833" description="DUF5667 domain-containing protein" evidence="1">
    <location>
        <begin position="28"/>
        <end position="273"/>
    </location>
</feature>
<gene>
    <name evidence="2" type="ORF">A2801_00460</name>
</gene>
<accession>A0A1F7YRM7</accession>
<comment type="caution">
    <text evidence="2">The sequence shown here is derived from an EMBL/GenBank/DDBJ whole genome shotgun (WGS) entry which is preliminary data.</text>
</comment>
<sequence>MKKLKNIAVAVSLVVLGIAVSSRIVNAQESETFDFARAYEDYVFTLDTYNDAHSEYVLARAQFLQAGTLVSQTKARESTAAMLIARDNVVITYLTALRLRLAEAENVSDGTKQGLYNRMDSEIDWYQNHRDRISSAGSLSDLVSDSKEAESRFKTVQSVAYEVLVTIPTGKVGVLRSQLDSNVDAVRAKISEIRASGSNFDVSLIDRWTLEIDNKIVRSLDKEIEAQTQSASLFKTPGLNSYNSVIFKLQESLQFMREGNDFMKEIIRTLRST</sequence>
<proteinExistence type="predicted"/>
<name>A0A1F7YRM7_9BACT</name>
<organism evidence="2 3">
    <name type="scientific">Candidatus Woesebacteria bacterium RIFCSPHIGHO2_01_FULL_41_10</name>
    <dbReference type="NCBI Taxonomy" id="1802500"/>
    <lineage>
        <taxon>Bacteria</taxon>
        <taxon>Candidatus Woeseibacteriota</taxon>
    </lineage>
</organism>
<evidence type="ECO:0000256" key="1">
    <source>
        <dbReference type="SAM" id="SignalP"/>
    </source>
</evidence>
<dbReference type="STRING" id="1802500.A2801_00460"/>
<evidence type="ECO:0000313" key="3">
    <source>
        <dbReference type="Proteomes" id="UP000177263"/>
    </source>
</evidence>
<feature type="signal peptide" evidence="1">
    <location>
        <begin position="1"/>
        <end position="27"/>
    </location>
</feature>
<reference evidence="2 3" key="1">
    <citation type="journal article" date="2016" name="Nat. Commun.">
        <title>Thousands of microbial genomes shed light on interconnected biogeochemical processes in an aquifer system.</title>
        <authorList>
            <person name="Anantharaman K."/>
            <person name="Brown C.T."/>
            <person name="Hug L.A."/>
            <person name="Sharon I."/>
            <person name="Castelle C.J."/>
            <person name="Probst A.J."/>
            <person name="Thomas B.C."/>
            <person name="Singh A."/>
            <person name="Wilkins M.J."/>
            <person name="Karaoz U."/>
            <person name="Brodie E.L."/>
            <person name="Williams K.H."/>
            <person name="Hubbard S.S."/>
            <person name="Banfield J.F."/>
        </authorList>
    </citation>
    <scope>NUCLEOTIDE SEQUENCE [LARGE SCALE GENOMIC DNA]</scope>
</reference>
<protein>
    <recommendedName>
        <fullName evidence="4">DUF5667 domain-containing protein</fullName>
    </recommendedName>
</protein>
<dbReference type="Proteomes" id="UP000177263">
    <property type="component" value="Unassembled WGS sequence"/>
</dbReference>
<dbReference type="EMBL" id="MGGM01000006">
    <property type="protein sequence ID" value="OGM29976.1"/>
    <property type="molecule type" value="Genomic_DNA"/>
</dbReference>
<evidence type="ECO:0000313" key="2">
    <source>
        <dbReference type="EMBL" id="OGM29976.1"/>
    </source>
</evidence>
<dbReference type="AlphaFoldDB" id="A0A1F7YRM7"/>
<evidence type="ECO:0008006" key="4">
    <source>
        <dbReference type="Google" id="ProtNLM"/>
    </source>
</evidence>